<protein>
    <submittedName>
        <fullName evidence="2">Uncharacterized protein</fullName>
    </submittedName>
</protein>
<dbReference type="EMBL" id="KZ084109">
    <property type="protein sequence ID" value="OSD01777.1"/>
    <property type="molecule type" value="Genomic_DNA"/>
</dbReference>
<sequence>MVPSLEPPAEEPPAPDESRTLARKPHRANTHNPHNSAGTQHQPPTSSQTRQCPSIRGVLPLPAVCGATATARTHGAPLPVPSIRMRHLYSSAGRTHTRTAYDSATARTSPALALSPRAAAATSVPPPRPNLLHPRGSTHHEHARRRNSDSESAGVSSPHPRTRSPPAMTRHPELLVGRQRNVDGFAAPHGHT</sequence>
<proteinExistence type="predicted"/>
<feature type="compositionally biased region" description="Low complexity" evidence="1">
    <location>
        <begin position="108"/>
        <end position="122"/>
    </location>
</feature>
<gene>
    <name evidence="2" type="ORF">PYCCODRAFT_472842</name>
</gene>
<dbReference type="Proteomes" id="UP000193067">
    <property type="component" value="Unassembled WGS sequence"/>
</dbReference>
<evidence type="ECO:0000256" key="1">
    <source>
        <dbReference type="SAM" id="MobiDB-lite"/>
    </source>
</evidence>
<feature type="compositionally biased region" description="Polar residues" evidence="1">
    <location>
        <begin position="30"/>
        <end position="52"/>
    </location>
</feature>
<feature type="region of interest" description="Disordered" evidence="1">
    <location>
        <begin position="1"/>
        <end position="54"/>
    </location>
</feature>
<keyword evidence="3" id="KW-1185">Reference proteome</keyword>
<accession>A0A1Y2IKW3</accession>
<reference evidence="2 3" key="1">
    <citation type="journal article" date="2015" name="Biotechnol. Biofuels">
        <title>Enhanced degradation of softwood versus hardwood by the white-rot fungus Pycnoporus coccineus.</title>
        <authorList>
            <person name="Couturier M."/>
            <person name="Navarro D."/>
            <person name="Chevret D."/>
            <person name="Henrissat B."/>
            <person name="Piumi F."/>
            <person name="Ruiz-Duenas F.J."/>
            <person name="Martinez A.T."/>
            <person name="Grigoriev I.V."/>
            <person name="Riley R."/>
            <person name="Lipzen A."/>
            <person name="Berrin J.G."/>
            <person name="Master E.R."/>
            <person name="Rosso M.N."/>
        </authorList>
    </citation>
    <scope>NUCLEOTIDE SEQUENCE [LARGE SCALE GENOMIC DNA]</scope>
    <source>
        <strain evidence="2 3">BRFM310</strain>
    </source>
</reference>
<feature type="region of interest" description="Disordered" evidence="1">
    <location>
        <begin position="99"/>
        <end position="192"/>
    </location>
</feature>
<dbReference type="AlphaFoldDB" id="A0A1Y2IKW3"/>
<organism evidence="2 3">
    <name type="scientific">Trametes coccinea (strain BRFM310)</name>
    <name type="common">Pycnoporus coccineus</name>
    <dbReference type="NCBI Taxonomy" id="1353009"/>
    <lineage>
        <taxon>Eukaryota</taxon>
        <taxon>Fungi</taxon>
        <taxon>Dikarya</taxon>
        <taxon>Basidiomycota</taxon>
        <taxon>Agaricomycotina</taxon>
        <taxon>Agaricomycetes</taxon>
        <taxon>Polyporales</taxon>
        <taxon>Polyporaceae</taxon>
        <taxon>Trametes</taxon>
    </lineage>
</organism>
<evidence type="ECO:0000313" key="3">
    <source>
        <dbReference type="Proteomes" id="UP000193067"/>
    </source>
</evidence>
<evidence type="ECO:0000313" key="2">
    <source>
        <dbReference type="EMBL" id="OSD01777.1"/>
    </source>
</evidence>
<name>A0A1Y2IKW3_TRAC3</name>